<dbReference type="Gene3D" id="3.40.50.300">
    <property type="entry name" value="P-loop containing nucleotide triphosphate hydrolases"/>
    <property type="match status" value="1"/>
</dbReference>
<feature type="non-terminal residue" evidence="1">
    <location>
        <position position="43"/>
    </location>
</feature>
<protein>
    <submittedName>
        <fullName evidence="1">Aliphatic sulfonates import ATP-binding protein SsuB</fullName>
    </submittedName>
</protein>
<comment type="caution">
    <text evidence="1">The sequence shown here is derived from an EMBL/GenBank/DDBJ whole genome shotgun (WGS) entry which is preliminary data.</text>
</comment>
<keyword evidence="1" id="KW-0547">Nucleotide-binding</keyword>
<dbReference type="GO" id="GO:0005524">
    <property type="term" value="F:ATP binding"/>
    <property type="evidence" value="ECO:0007669"/>
    <property type="project" value="UniProtKB-KW"/>
</dbReference>
<dbReference type="AlphaFoldDB" id="J9FYB5"/>
<reference evidence="1" key="1">
    <citation type="journal article" date="2012" name="PLoS ONE">
        <title>Gene sets for utilization of primary and secondary nutrition supplies in the distal gut of endangered iberian lynx.</title>
        <authorList>
            <person name="Alcaide M."/>
            <person name="Messina E."/>
            <person name="Richter M."/>
            <person name="Bargiela R."/>
            <person name="Peplies J."/>
            <person name="Huws S.A."/>
            <person name="Newbold C.J."/>
            <person name="Golyshin P.N."/>
            <person name="Simon M.A."/>
            <person name="Lopez G."/>
            <person name="Yakimov M.M."/>
            <person name="Ferrer M."/>
        </authorList>
    </citation>
    <scope>NUCLEOTIDE SEQUENCE</scope>
</reference>
<dbReference type="SUPFAM" id="SSF52540">
    <property type="entry name" value="P-loop containing nucleoside triphosphate hydrolases"/>
    <property type="match status" value="1"/>
</dbReference>
<evidence type="ECO:0000313" key="1">
    <source>
        <dbReference type="EMBL" id="EJW92369.1"/>
    </source>
</evidence>
<dbReference type="InterPro" id="IPR027417">
    <property type="entry name" value="P-loop_NTPase"/>
</dbReference>
<name>J9FYB5_9ZZZZ</name>
<gene>
    <name evidence="1" type="ORF">EVA_19524</name>
</gene>
<keyword evidence="1" id="KW-0067">ATP-binding</keyword>
<dbReference type="EMBL" id="AMCI01007582">
    <property type="protein sequence ID" value="EJW92369.1"/>
    <property type="molecule type" value="Genomic_DNA"/>
</dbReference>
<accession>J9FYB5</accession>
<proteinExistence type="predicted"/>
<organism evidence="1">
    <name type="scientific">gut metagenome</name>
    <dbReference type="NCBI Taxonomy" id="749906"/>
    <lineage>
        <taxon>unclassified sequences</taxon>
        <taxon>metagenomes</taxon>
        <taxon>organismal metagenomes</taxon>
    </lineage>
</organism>
<sequence>MDIYVNHVTKAYGEERVLKDFSCVFPEGKLTCLRGRSGSGKTT</sequence>